<dbReference type="InterPro" id="IPR029058">
    <property type="entry name" value="AB_hydrolase_fold"/>
</dbReference>
<dbReference type="EMBL" id="UOEN01000497">
    <property type="protein sequence ID" value="VAW19751.1"/>
    <property type="molecule type" value="Genomic_DNA"/>
</dbReference>
<dbReference type="AlphaFoldDB" id="A0A3B0TM33"/>
<evidence type="ECO:0000313" key="1">
    <source>
        <dbReference type="EMBL" id="VAW19751.1"/>
    </source>
</evidence>
<reference evidence="1" key="1">
    <citation type="submission" date="2018-06" db="EMBL/GenBank/DDBJ databases">
        <authorList>
            <person name="Zhirakovskaya E."/>
        </authorList>
    </citation>
    <scope>NUCLEOTIDE SEQUENCE</scope>
</reference>
<dbReference type="Gene3D" id="3.40.50.1820">
    <property type="entry name" value="alpha/beta hydrolase"/>
    <property type="match status" value="1"/>
</dbReference>
<feature type="non-terminal residue" evidence="1">
    <location>
        <position position="58"/>
    </location>
</feature>
<gene>
    <name evidence="1" type="ORF">MNBD_BACTEROID05-348</name>
</gene>
<sequence length="58" mass="6878">MAQYKGKSTIQWNYDHLGEGETLLFIHGWGVDRRIWRQQTKYFSKKWNVLSVDLPGHG</sequence>
<accession>A0A3B0TM33</accession>
<evidence type="ECO:0008006" key="2">
    <source>
        <dbReference type="Google" id="ProtNLM"/>
    </source>
</evidence>
<organism evidence="1">
    <name type="scientific">hydrothermal vent metagenome</name>
    <dbReference type="NCBI Taxonomy" id="652676"/>
    <lineage>
        <taxon>unclassified sequences</taxon>
        <taxon>metagenomes</taxon>
        <taxon>ecological metagenomes</taxon>
    </lineage>
</organism>
<protein>
    <recommendedName>
        <fullName evidence="2">Biotin synthesis protein BioH</fullName>
    </recommendedName>
</protein>
<proteinExistence type="predicted"/>
<name>A0A3B0TM33_9ZZZZ</name>
<dbReference type="SUPFAM" id="SSF53474">
    <property type="entry name" value="alpha/beta-Hydrolases"/>
    <property type="match status" value="1"/>
</dbReference>